<gene>
    <name evidence="10" type="ORF">M0811_09055</name>
</gene>
<evidence type="ECO:0000256" key="6">
    <source>
        <dbReference type="ARBA" id="ARBA00023203"/>
    </source>
</evidence>
<dbReference type="Gene3D" id="1.10.418.10">
    <property type="entry name" value="Calponin-like domain"/>
    <property type="match status" value="2"/>
</dbReference>
<comment type="subcellular location">
    <subcellularLocation>
        <location evidence="1">Endosome</location>
    </subcellularLocation>
</comment>
<feature type="region of interest" description="Disordered" evidence="8">
    <location>
        <begin position="2355"/>
        <end position="2374"/>
    </location>
</feature>
<feature type="coiled-coil region" evidence="7">
    <location>
        <begin position="577"/>
        <end position="605"/>
    </location>
</feature>
<accession>A0A9Q0LL16</accession>
<evidence type="ECO:0000256" key="8">
    <source>
        <dbReference type="SAM" id="MobiDB-lite"/>
    </source>
</evidence>
<evidence type="ECO:0000259" key="9">
    <source>
        <dbReference type="PROSITE" id="PS50021"/>
    </source>
</evidence>
<evidence type="ECO:0000313" key="11">
    <source>
        <dbReference type="Proteomes" id="UP001149090"/>
    </source>
</evidence>
<feature type="coiled-coil region" evidence="7">
    <location>
        <begin position="1599"/>
        <end position="1626"/>
    </location>
</feature>
<feature type="domain" description="Calponin-homology (CH)" evidence="9">
    <location>
        <begin position="16"/>
        <end position="122"/>
    </location>
</feature>
<feature type="coiled-coil region" evidence="7">
    <location>
        <begin position="1539"/>
        <end position="1573"/>
    </location>
</feature>
<dbReference type="PROSITE" id="PS50021">
    <property type="entry name" value="CH"/>
    <property type="match status" value="2"/>
</dbReference>
<organism evidence="10 11">
    <name type="scientific">Anaeramoeba ignava</name>
    <name type="common">Anaerobic marine amoeba</name>
    <dbReference type="NCBI Taxonomy" id="1746090"/>
    <lineage>
        <taxon>Eukaryota</taxon>
        <taxon>Metamonada</taxon>
        <taxon>Anaeramoebidae</taxon>
        <taxon>Anaeramoeba</taxon>
    </lineage>
</organism>
<feature type="coiled-coil region" evidence="7">
    <location>
        <begin position="2211"/>
        <end position="2245"/>
    </location>
</feature>
<proteinExistence type="predicted"/>
<feature type="coiled-coil region" evidence="7">
    <location>
        <begin position="1203"/>
        <end position="1237"/>
    </location>
</feature>
<dbReference type="SUPFAM" id="SSF46966">
    <property type="entry name" value="Spectrin repeat"/>
    <property type="match status" value="17"/>
</dbReference>
<feature type="coiled-coil region" evidence="7">
    <location>
        <begin position="250"/>
        <end position="307"/>
    </location>
</feature>
<protein>
    <submittedName>
        <fullName evidence="10">Spectrin/filamin related cytoskeletal protein</fullName>
    </submittedName>
</protein>
<dbReference type="PROSITE" id="PS00019">
    <property type="entry name" value="ACTININ_1"/>
    <property type="match status" value="1"/>
</dbReference>
<keyword evidence="5 7" id="KW-0175">Coiled coil</keyword>
<dbReference type="SMART" id="SM00150">
    <property type="entry name" value="SPEC"/>
    <property type="match status" value="7"/>
</dbReference>
<dbReference type="SMART" id="SM00033">
    <property type="entry name" value="CH"/>
    <property type="match status" value="2"/>
</dbReference>
<name>A0A9Q0LL16_ANAIG</name>
<keyword evidence="11" id="KW-1185">Reference proteome</keyword>
<dbReference type="OrthoDB" id="10017054at2759"/>
<feature type="coiled-coil region" evidence="7">
    <location>
        <begin position="1935"/>
        <end position="1962"/>
    </location>
</feature>
<feature type="coiled-coil region" evidence="7">
    <location>
        <begin position="2271"/>
        <end position="2298"/>
    </location>
</feature>
<feature type="compositionally biased region" description="Polar residues" evidence="8">
    <location>
        <begin position="2362"/>
        <end position="2374"/>
    </location>
</feature>
<evidence type="ECO:0000256" key="5">
    <source>
        <dbReference type="ARBA" id="ARBA00023054"/>
    </source>
</evidence>
<evidence type="ECO:0000256" key="3">
    <source>
        <dbReference type="ARBA" id="ARBA00022737"/>
    </source>
</evidence>
<evidence type="ECO:0000313" key="10">
    <source>
        <dbReference type="EMBL" id="KAJ5073100.1"/>
    </source>
</evidence>
<evidence type="ECO:0000256" key="7">
    <source>
        <dbReference type="SAM" id="Coils"/>
    </source>
</evidence>
<keyword evidence="2" id="KW-0597">Phosphoprotein</keyword>
<dbReference type="InterPro" id="IPR001589">
    <property type="entry name" value="Actinin_actin-bd_CS"/>
</dbReference>
<dbReference type="OMA" id="CDPAIIV"/>
<feature type="coiled-coil region" evidence="7">
    <location>
        <begin position="1875"/>
        <end position="1909"/>
    </location>
</feature>
<dbReference type="InterPro" id="IPR018159">
    <property type="entry name" value="Spectrin/alpha-actinin"/>
</dbReference>
<feature type="coiled-coil region" evidence="7">
    <location>
        <begin position="1706"/>
        <end position="1733"/>
    </location>
</feature>
<dbReference type="GO" id="GO:0005768">
    <property type="term" value="C:endosome"/>
    <property type="evidence" value="ECO:0007669"/>
    <property type="project" value="UniProtKB-SubCell"/>
</dbReference>
<dbReference type="CDD" id="cd00176">
    <property type="entry name" value="SPEC"/>
    <property type="match status" value="6"/>
</dbReference>
<feature type="domain" description="Calponin-homology (CH)" evidence="9">
    <location>
        <begin position="131"/>
        <end position="235"/>
    </location>
</feature>
<feature type="coiled-coil region" evidence="7">
    <location>
        <begin position="2042"/>
        <end position="2076"/>
    </location>
</feature>
<dbReference type="Gene3D" id="1.20.58.60">
    <property type="match status" value="17"/>
</dbReference>
<dbReference type="PANTHER" id="PTHR11915">
    <property type="entry name" value="SPECTRIN/FILAMIN RELATED CYTOSKELETAL PROTEIN"/>
    <property type="match status" value="1"/>
</dbReference>
<keyword evidence="3" id="KW-0677">Repeat</keyword>
<keyword evidence="4" id="KW-0967">Endosome</keyword>
<feature type="coiled-coil region" evidence="7">
    <location>
        <begin position="445"/>
        <end position="493"/>
    </location>
</feature>
<reference evidence="10" key="1">
    <citation type="submission" date="2022-10" db="EMBL/GenBank/DDBJ databases">
        <title>Novel sulphate-reducing endosymbionts in the free-living metamonad Anaeramoeba.</title>
        <authorList>
            <person name="Jerlstrom-Hultqvist J."/>
            <person name="Cepicka I."/>
            <person name="Gallot-Lavallee L."/>
            <person name="Salas-Leiva D."/>
            <person name="Curtis B.A."/>
            <person name="Zahonova K."/>
            <person name="Pipaliya S."/>
            <person name="Dacks J."/>
            <person name="Roger A.J."/>
        </authorList>
    </citation>
    <scope>NUCLEOTIDE SEQUENCE</scope>
    <source>
        <strain evidence="10">BMAN</strain>
    </source>
</reference>
<dbReference type="Pfam" id="PF00307">
    <property type="entry name" value="CH"/>
    <property type="match status" value="2"/>
</dbReference>
<dbReference type="InterPro" id="IPR002017">
    <property type="entry name" value="Spectrin_repeat"/>
</dbReference>
<evidence type="ECO:0000256" key="4">
    <source>
        <dbReference type="ARBA" id="ARBA00022753"/>
    </source>
</evidence>
<feature type="coiled-coil region" evidence="7">
    <location>
        <begin position="348"/>
        <end position="400"/>
    </location>
</feature>
<dbReference type="Proteomes" id="UP001149090">
    <property type="component" value="Unassembled WGS sequence"/>
</dbReference>
<dbReference type="SUPFAM" id="SSF47576">
    <property type="entry name" value="Calponin-homology domain, CH-domain"/>
    <property type="match status" value="1"/>
</dbReference>
<dbReference type="FunFam" id="1.10.418.10:FF:000023">
    <property type="entry name" value="EH domain-binding protein 1 isoform X1"/>
    <property type="match status" value="1"/>
</dbReference>
<comment type="caution">
    <text evidence="10">The sequence shown here is derived from an EMBL/GenBank/DDBJ whole genome shotgun (WGS) entry which is preliminary data.</text>
</comment>
<dbReference type="Pfam" id="PF00435">
    <property type="entry name" value="Spectrin"/>
    <property type="match status" value="7"/>
</dbReference>
<sequence length="2374" mass="279959">MSRRGKQPEVLPDWVKMQQKTFTRWFNKHLKKIGESITDLQEGLEDGLKVVKFVELVTGETIPKYNRRPRIRIQKIENLKIAIEKIQTSKKFEFTSIGPEDIVDKNLKLILGFVWTIIMKCSIEEISVEEMTAKEALLLWCKKQTQGYANVNVRNFTTSWKDGLAFAAIIHHNKPSAVDYNSLDPKNPADNLETAFEAANQLGIDRFLDVEDMLTEIPDEKAVMTYLAEYFQYFSSGQKQQNAARRIGKLMDFTKTNDELKADYETLGEELMKWIVDKTKDLQNHDFGNTKEEIEKLIDEFDDYKKNEKPPKVTDKSNLESLYNTIARKLEANNRPPFIPKGPTIENIQGKWEELENAEKERDRLLRDELARQERLEALLANFNNKVKKLKKFYQDKKNQLTSPHEVSTLIAANQELKQLDAYDDEYDRSKPRLEEVMVIGNKIINENYKDKDEIQNKMDELTGNWDELKDLAEKLRKKLEEDKKREELKEDLRKKWAKKAKNYNRWVKNTCDDVSVYEFGDTLEAVQKYKEPMDNNSQEAKKKSEKKLDKLKDIWKKMEDLDVKDNRYSAIKMENIEDFNKNLNDELAKRDEAYEKELQRQIEMDKKRKEFADAAEDFLKYLEKHVEEINSLTGEPEPLIEAIKGVHQEGNPSKEELEKVAKIDAEMKKMGIADNKYTKHTLPSLTAKRNKDVDVHVKDYISSLEEESKQKKYYEDEAKKWMKEVNDIIEKLKEREFDNTLEGAIAKDSEFIEYMSTQHPEKSAQKVGLLTLSDNINSYMKSLPYHRPEFEHPEGLSPKDLNDKWDELVDVENSRKEDIDNELTRQEKCHEIQTKFHEEAGKLEKWVDKQEKYLQTEEDVHTIHLAQTQMNKLENFKKDLDHSEKQIDKLKDMAKELKELNYHKIDEVEDRMDKLKEHWKSLFGLHDIKKKRLEDVLEKMDKKCKEFADAAEEFLKYLEKHVEEINSLTGEPEPLIEAIKEVYQEGNPSKEELAKVAAIDKELREMGIVDNKYTKHTLSSLTAKRNQDVDVYVKKYISAMEEESKQKKYYEDEAKKWMQEVNDIIEKLKEREFDNTLEGAIAKDSEFIEYMRTQHSEKSAQKVGLLTLSDNINSYMKLLPYNRPEFEHPEGLSPKDLNGKWDELIKIENSRKEDIANELSRQQKCHEIQTKFHEEAGKMEEWVDKQEKYLQTEEDVHTIHLAQTQMNKLENFKKDLDNSEKQIDKLKDMAKKLKELNYHKIDEVEDRMDKLKEHWKSLFGLHDIKKKRLEDVLEKMDKKCKEFADAAEEFLKYLEKHVEEINSLTGEPEPLIEAIKEVHQEGNPSKEELAKVEAIDKELREMGIVDNKYTTSSLSSLTAKRNQDVDVYVKKYISAMNEELRQKKYYGEQATKWMQEVNDIIEKLKEREFDNTLEGAIAKNSEFIEYMSTQHSEKSAQKVGLLTLSNNINGYMKLLPYNRPEFAHPEGLSPKDLNDKWDELIDVEEARKKDINTELTRQQNCHETQKKFHDEAGKLEKWVDKQEKYLQTEEDVHAIHLAQTQMNKLENFKKDLDHSEKQIDKLKDMAKKLKELNYHKIDEVEDRMNKLEEHWKSLFGLHDIKKKRLEDALDKMDKKRKEFADAAEEFLKYLEKHVEEINSLTGEPEPLIEAIKEVHQEGNPSKEELAKVAAIDKELREMGIADNKYTKHTLSSLTAKRNQDVDVYVKKYISAMEEELKEKNSYKEQATKWMQEVNDIIEKLKEREFDNTLEGAIAKNSEFIEYMSTQHSEKSAQKVGLLTLSNNINKYMKSLPYHRPEFAHPEGLSPKDLNEKWDELIKIEKSRKEDIANELSRQQKCDEIQKKFHDEAGKMEEWVDKQEKYLQTEEDVHTIHLAQTQMNKLENFKKDLDNSEKQIDKLKDMAKKLKELNYHKIDEVEDRMDKLKEHWKSLFGLHDTKKERLETSSERMDKKRKEFADAAEEFLKYLEKHVEEINALTGEPEPLIEAIKEVHQEGNPSKAELEKVAEIDAEMKKMGIADNKYTKHTLPSLSAKRNQDVDVYVEDYISAMKEELRQKKDYEEEAKKWMQEVNDIIEKLKEREFDNTLEGAIAKNSEFIEYKSTQHSEKSAQKLSLFNRSDNINGYMKSLPYHRPEFAHPEGLSPKDLDEKWKELLEVEEERKKDIDTELTRQEKCDDIKKKFHDEAGKLEKWVDKQEKYLKTEEDIHKFRAAQTQTNKLESFKKDLDHSEKQIKKLKERAKKLKELNYHKIDEVEDRMNKLEEHWKSLFGLHDIKKKRLEDALEKMDEKRKEFADAAEEFLKYLEKHVEEINALTGEPEPLIEAINEIYQEGNPSKEELAKVEAIDNELKDHGIADNKYTKHTLPSLSSQKKARC</sequence>
<dbReference type="InterPro" id="IPR001715">
    <property type="entry name" value="CH_dom"/>
</dbReference>
<evidence type="ECO:0000256" key="1">
    <source>
        <dbReference type="ARBA" id="ARBA00004177"/>
    </source>
</evidence>
<keyword evidence="6" id="KW-0009">Actin-binding</keyword>
<evidence type="ECO:0000256" key="2">
    <source>
        <dbReference type="ARBA" id="ARBA00022553"/>
    </source>
</evidence>
<dbReference type="EMBL" id="JAPDFW010000077">
    <property type="protein sequence ID" value="KAJ5073100.1"/>
    <property type="molecule type" value="Genomic_DNA"/>
</dbReference>
<dbReference type="InterPro" id="IPR036872">
    <property type="entry name" value="CH_dom_sf"/>
</dbReference>
<feature type="coiled-coil region" evidence="7">
    <location>
        <begin position="867"/>
        <end position="901"/>
    </location>
</feature>
<dbReference type="GO" id="GO:0003779">
    <property type="term" value="F:actin binding"/>
    <property type="evidence" value="ECO:0007669"/>
    <property type="project" value="UniProtKB-KW"/>
</dbReference>